<dbReference type="RefSeq" id="WP_076380523.1">
    <property type="nucleotide sequence ID" value="NZ_AP017422.1"/>
</dbReference>
<dbReference type="STRING" id="477680.SAMN05421788_106336"/>
<dbReference type="KEGG" id="fln:FLA_2286"/>
<dbReference type="SUPFAM" id="SSF53335">
    <property type="entry name" value="S-adenosyl-L-methionine-dependent methyltransferases"/>
    <property type="match status" value="1"/>
</dbReference>
<reference evidence="4" key="1">
    <citation type="submission" date="2017-01" db="EMBL/GenBank/DDBJ databases">
        <authorList>
            <person name="Varghese N."/>
            <person name="Submissions S."/>
        </authorList>
    </citation>
    <scope>NUCLEOTIDE SEQUENCE [LARGE SCALE GENOMIC DNA]</scope>
    <source>
        <strain evidence="4">DSM 21054</strain>
    </source>
</reference>
<evidence type="ECO:0000313" key="4">
    <source>
        <dbReference type="Proteomes" id="UP000186917"/>
    </source>
</evidence>
<gene>
    <name evidence="3" type="ORF">SAMN05421788_106336</name>
</gene>
<keyword evidence="3" id="KW-0489">Methyltransferase</keyword>
<proteinExistence type="predicted"/>
<dbReference type="AlphaFoldDB" id="A0A173MFK1"/>
<evidence type="ECO:0000313" key="3">
    <source>
        <dbReference type="EMBL" id="SIT25574.1"/>
    </source>
</evidence>
<evidence type="ECO:0000259" key="2">
    <source>
        <dbReference type="Pfam" id="PF13649"/>
    </source>
</evidence>
<sequence>MSIQQAYNQWAVQYDTNENKTRDLEAKAMRSVLSGIRFSSCLEVGCGTGKNTVWFAEKAECVTAVDFSEAMLAKAREKVRDFRVSFQQADITGPWTFRERMYELVTFSLVLEHIEHLEPVLQKAAASLHPGGYVFIGELHPFKQYSGSKARFDTAEGLQVVDCYTHHVSDFTRAAQANGLHIVAIDEYFDDNNRADIPRILTLLLQKGE</sequence>
<dbReference type="GO" id="GO:0008168">
    <property type="term" value="F:methyltransferase activity"/>
    <property type="evidence" value="ECO:0007669"/>
    <property type="project" value="UniProtKB-KW"/>
</dbReference>
<dbReference type="Gene3D" id="3.40.50.150">
    <property type="entry name" value="Vaccinia Virus protein VP39"/>
    <property type="match status" value="1"/>
</dbReference>
<dbReference type="OrthoDB" id="597202at2"/>
<evidence type="ECO:0000256" key="1">
    <source>
        <dbReference type="ARBA" id="ARBA00022679"/>
    </source>
</evidence>
<feature type="domain" description="Methyltransferase" evidence="2">
    <location>
        <begin position="42"/>
        <end position="132"/>
    </location>
</feature>
<dbReference type="PANTHER" id="PTHR43861">
    <property type="entry name" value="TRANS-ACONITATE 2-METHYLTRANSFERASE-RELATED"/>
    <property type="match status" value="1"/>
</dbReference>
<name>A0A173MFK1_9BACT</name>
<dbReference type="Pfam" id="PF13649">
    <property type="entry name" value="Methyltransf_25"/>
    <property type="match status" value="1"/>
</dbReference>
<dbReference type="InterPro" id="IPR029063">
    <property type="entry name" value="SAM-dependent_MTases_sf"/>
</dbReference>
<dbReference type="InterPro" id="IPR041698">
    <property type="entry name" value="Methyltransf_25"/>
</dbReference>
<dbReference type="Proteomes" id="UP000186917">
    <property type="component" value="Unassembled WGS sequence"/>
</dbReference>
<protein>
    <submittedName>
        <fullName evidence="3">Methyltransferase domain-containing protein</fullName>
    </submittedName>
</protein>
<accession>A0A173MFK1</accession>
<dbReference type="EMBL" id="FTOR01000006">
    <property type="protein sequence ID" value="SIT25574.1"/>
    <property type="molecule type" value="Genomic_DNA"/>
</dbReference>
<dbReference type="GO" id="GO:0032259">
    <property type="term" value="P:methylation"/>
    <property type="evidence" value="ECO:0007669"/>
    <property type="project" value="UniProtKB-KW"/>
</dbReference>
<keyword evidence="4" id="KW-1185">Reference proteome</keyword>
<dbReference type="CDD" id="cd02440">
    <property type="entry name" value="AdoMet_MTases"/>
    <property type="match status" value="1"/>
</dbReference>
<keyword evidence="1 3" id="KW-0808">Transferase</keyword>
<organism evidence="3 4">
    <name type="scientific">Filimonas lacunae</name>
    <dbReference type="NCBI Taxonomy" id="477680"/>
    <lineage>
        <taxon>Bacteria</taxon>
        <taxon>Pseudomonadati</taxon>
        <taxon>Bacteroidota</taxon>
        <taxon>Chitinophagia</taxon>
        <taxon>Chitinophagales</taxon>
        <taxon>Chitinophagaceae</taxon>
        <taxon>Filimonas</taxon>
    </lineage>
</organism>